<protein>
    <submittedName>
        <fullName evidence="4">Transposase domain</fullName>
    </submittedName>
</protein>
<dbReference type="Pfam" id="PF13751">
    <property type="entry name" value="DDE_Tnp_1_6"/>
    <property type="match status" value="1"/>
</dbReference>
<gene>
    <name evidence="3" type="ORF">SAMN05421811_110280</name>
    <name evidence="4" type="ORF">SAMN05421811_1241</name>
    <name evidence="5" type="ORF">SAMN05421811_1311</name>
</gene>
<dbReference type="RefSeq" id="WP_091087748.1">
    <property type="nucleotide sequence ID" value="NZ_FOHX01000010.1"/>
</dbReference>
<keyword evidence="6" id="KW-1185">Reference proteome</keyword>
<evidence type="ECO:0000313" key="6">
    <source>
        <dbReference type="Proteomes" id="UP000199361"/>
    </source>
</evidence>
<dbReference type="Proteomes" id="UP000199361">
    <property type="component" value="Unassembled WGS sequence"/>
</dbReference>
<dbReference type="EMBL" id="FOHX01000031">
    <property type="protein sequence ID" value="SEU47686.1"/>
    <property type="molecule type" value="Genomic_DNA"/>
</dbReference>
<dbReference type="NCBIfam" id="NF033551">
    <property type="entry name" value="transpos_IS1182"/>
    <property type="match status" value="1"/>
</dbReference>
<feature type="domain" description="Transposase InsH N-terminal" evidence="1">
    <location>
        <begin position="18"/>
        <end position="113"/>
    </location>
</feature>
<evidence type="ECO:0000259" key="2">
    <source>
        <dbReference type="Pfam" id="PF13751"/>
    </source>
</evidence>
<reference evidence="4 6" key="1">
    <citation type="submission" date="2016-10" db="EMBL/GenBank/DDBJ databases">
        <authorList>
            <person name="de Groot N.N."/>
        </authorList>
    </citation>
    <scope>NUCLEOTIDE SEQUENCE [LARGE SCALE GENOMIC DNA]</scope>
    <source>
        <strain evidence="4 6">CGMCC 4.5598</strain>
    </source>
</reference>
<dbReference type="AlphaFoldDB" id="A0A1I0LSX4"/>
<dbReference type="InterPro" id="IPR008490">
    <property type="entry name" value="Transposase_InsH_N"/>
</dbReference>
<accession>A0A1I0LSX4</accession>
<dbReference type="EMBL" id="FOHX01000010">
    <property type="protein sequence ID" value="SEU31521.1"/>
    <property type="molecule type" value="Genomic_DNA"/>
</dbReference>
<dbReference type="Pfam" id="PF05598">
    <property type="entry name" value="DUF772"/>
    <property type="match status" value="1"/>
</dbReference>
<proteinExistence type="predicted"/>
<dbReference type="PANTHER" id="PTHR35604">
    <property type="entry name" value="TRANSPOSASE INSH FOR INSERTION SEQUENCE ELEMENT IS5A-RELATED"/>
    <property type="match status" value="1"/>
</dbReference>
<dbReference type="STRING" id="568860.SAMN05421811_110280"/>
<name>A0A1I0LSX4_9ACTN</name>
<evidence type="ECO:0000313" key="3">
    <source>
        <dbReference type="EMBL" id="SEU31521.1"/>
    </source>
</evidence>
<dbReference type="EMBL" id="FOHX01000024">
    <property type="protein sequence ID" value="SEU44926.1"/>
    <property type="molecule type" value="Genomic_DNA"/>
</dbReference>
<sequence length="530" mass="57351">MMGHRPEQPVGPDVWSTCRELIPAGSVYAFLAEHRDELFPEEMFADLYAATDGRPSIPPQVLACVLVLQVLLHSSDPEAALAVRCDLRWKAACGLGLQDRGFDPSLLVYFRQRLRKSGDPNRIFARVSRLAADSGALRARTRRVLDSAVLDDAVATQDTITQLIAAIRRVSRQVPGAAPLIAERCHATDYDQAGKPVIAWDDAKARQELVSGLVTDALTVVSAFETAAVAGELEETAGQALALLALVAGQDVEPAEGSDGTDGRWRIARKVATDRVISTVDAQARHVHKTVHQRQDGYKAHVVIEPDTGLFTGVRLTMATGAGNHEAVVGVDLLADPGAGTAVFEVLGDSAYGTGDARAALAAAGHTLIIKPAPLRPAVAGGYTRDDFTVDEAAGTVTCPAGVSRHITRTRHAVFGIACRTCPLRERCTTSKDGRTLRLHPHDALLHQARQEWATDPDMRAIYRQHRPMVERSIAWLVGADGGARRLRYRGVLRNDLWLHLRVAALNLRRLINLGLAGVQGRWTLQPHTG</sequence>
<dbReference type="InterPro" id="IPR047629">
    <property type="entry name" value="IS1182_transpos"/>
</dbReference>
<organism evidence="4 6">
    <name type="scientific">Nonomuraea wenchangensis</name>
    <dbReference type="NCBI Taxonomy" id="568860"/>
    <lineage>
        <taxon>Bacteria</taxon>
        <taxon>Bacillati</taxon>
        <taxon>Actinomycetota</taxon>
        <taxon>Actinomycetes</taxon>
        <taxon>Streptosporangiales</taxon>
        <taxon>Streptosporangiaceae</taxon>
        <taxon>Nonomuraea</taxon>
    </lineage>
</organism>
<dbReference type="PANTHER" id="PTHR35604:SF2">
    <property type="entry name" value="TRANSPOSASE INSH FOR INSERTION SEQUENCE ELEMENT IS5A-RELATED"/>
    <property type="match status" value="1"/>
</dbReference>
<dbReference type="InterPro" id="IPR025668">
    <property type="entry name" value="Tnp_DDE_dom"/>
</dbReference>
<evidence type="ECO:0000313" key="4">
    <source>
        <dbReference type="EMBL" id="SEU44926.1"/>
    </source>
</evidence>
<evidence type="ECO:0000259" key="1">
    <source>
        <dbReference type="Pfam" id="PF05598"/>
    </source>
</evidence>
<evidence type="ECO:0000313" key="5">
    <source>
        <dbReference type="EMBL" id="SEU47686.1"/>
    </source>
</evidence>
<dbReference type="OrthoDB" id="3313640at2"/>
<feature type="domain" description="Transposase DDE" evidence="2">
    <location>
        <begin position="416"/>
        <end position="512"/>
    </location>
</feature>